<dbReference type="Gene3D" id="1.10.10.10">
    <property type="entry name" value="Winged helix-like DNA-binding domain superfamily/Winged helix DNA-binding domain"/>
    <property type="match status" value="1"/>
</dbReference>
<dbReference type="PANTHER" id="PTHR33202">
    <property type="entry name" value="ZINC UPTAKE REGULATION PROTEIN"/>
    <property type="match status" value="1"/>
</dbReference>
<comment type="cofactor">
    <cofactor evidence="1">
        <name>Zn(2+)</name>
        <dbReference type="ChEBI" id="CHEBI:29105"/>
    </cofactor>
    <text evidence="1">Binds 1 zinc ion per subunit.</text>
</comment>
<accession>A0A9D1E3Q4</accession>
<dbReference type="Proteomes" id="UP000824200">
    <property type="component" value="Unassembled WGS sequence"/>
</dbReference>
<dbReference type="InterPro" id="IPR036388">
    <property type="entry name" value="WH-like_DNA-bd_sf"/>
</dbReference>
<evidence type="ECO:0000313" key="2">
    <source>
        <dbReference type="EMBL" id="HIR65534.1"/>
    </source>
</evidence>
<dbReference type="GO" id="GO:0045892">
    <property type="term" value="P:negative regulation of DNA-templated transcription"/>
    <property type="evidence" value="ECO:0007669"/>
    <property type="project" value="TreeGrafter"/>
</dbReference>
<name>A0A9D1E3Q4_9BACT</name>
<dbReference type="GO" id="GO:0000976">
    <property type="term" value="F:transcription cis-regulatory region binding"/>
    <property type="evidence" value="ECO:0007669"/>
    <property type="project" value="TreeGrafter"/>
</dbReference>
<feature type="binding site" evidence="1">
    <location>
        <position position="116"/>
    </location>
    <ligand>
        <name>Zn(2+)</name>
        <dbReference type="ChEBI" id="CHEBI:29105"/>
    </ligand>
</feature>
<gene>
    <name evidence="2" type="ORF">IAC95_01420</name>
</gene>
<feature type="binding site" evidence="1">
    <location>
        <position position="79"/>
    </location>
    <ligand>
        <name>Zn(2+)</name>
        <dbReference type="ChEBI" id="CHEBI:29105"/>
    </ligand>
</feature>
<comment type="caution">
    <text evidence="2">The sequence shown here is derived from an EMBL/GenBank/DDBJ whole genome shotgun (WGS) entry which is preliminary data.</text>
</comment>
<dbReference type="PANTHER" id="PTHR33202:SF22">
    <property type="entry name" value="HYDROGEN PEROXIDE SENSITIVE REPRESSOR"/>
    <property type="match status" value="1"/>
</dbReference>
<dbReference type="SUPFAM" id="SSF46785">
    <property type="entry name" value="Winged helix' DNA-binding domain"/>
    <property type="match status" value="1"/>
</dbReference>
<dbReference type="EMBL" id="DVHL01000013">
    <property type="protein sequence ID" value="HIR65534.1"/>
    <property type="molecule type" value="Genomic_DNA"/>
</dbReference>
<evidence type="ECO:0000256" key="1">
    <source>
        <dbReference type="PIRSR" id="PIRSR602481-1"/>
    </source>
</evidence>
<dbReference type="AlphaFoldDB" id="A0A9D1E3Q4"/>
<dbReference type="GO" id="GO:1900376">
    <property type="term" value="P:regulation of secondary metabolite biosynthetic process"/>
    <property type="evidence" value="ECO:0007669"/>
    <property type="project" value="TreeGrafter"/>
</dbReference>
<dbReference type="Pfam" id="PF01475">
    <property type="entry name" value="FUR"/>
    <property type="match status" value="1"/>
</dbReference>
<dbReference type="GO" id="GO:0003700">
    <property type="term" value="F:DNA-binding transcription factor activity"/>
    <property type="evidence" value="ECO:0007669"/>
    <property type="project" value="InterPro"/>
</dbReference>
<dbReference type="CDD" id="cd07153">
    <property type="entry name" value="Fur_like"/>
    <property type="match status" value="1"/>
</dbReference>
<dbReference type="InterPro" id="IPR002481">
    <property type="entry name" value="FUR"/>
</dbReference>
<reference evidence="2" key="1">
    <citation type="submission" date="2020-10" db="EMBL/GenBank/DDBJ databases">
        <authorList>
            <person name="Gilroy R."/>
        </authorList>
    </citation>
    <scope>NUCLEOTIDE SEQUENCE</scope>
    <source>
        <strain evidence="2">CHK121-14286</strain>
    </source>
</reference>
<feature type="binding site" evidence="1">
    <location>
        <position position="82"/>
    </location>
    <ligand>
        <name>Zn(2+)</name>
        <dbReference type="ChEBI" id="CHEBI:29105"/>
    </ligand>
</feature>
<feature type="binding site" evidence="1">
    <location>
        <position position="113"/>
    </location>
    <ligand>
        <name>Zn(2+)</name>
        <dbReference type="ChEBI" id="CHEBI:29105"/>
    </ligand>
</feature>
<proteinExistence type="predicted"/>
<dbReference type="GO" id="GO:0008270">
    <property type="term" value="F:zinc ion binding"/>
    <property type="evidence" value="ECO:0007669"/>
    <property type="project" value="TreeGrafter"/>
</dbReference>
<evidence type="ECO:0000313" key="3">
    <source>
        <dbReference type="Proteomes" id="UP000824200"/>
    </source>
</evidence>
<keyword evidence="1" id="KW-0479">Metal-binding</keyword>
<dbReference type="InterPro" id="IPR036390">
    <property type="entry name" value="WH_DNA-bd_sf"/>
</dbReference>
<sequence>MRYSKQREAVYQVLKNTHCHPDVSYIYNEVRKQMPSISLGTVYRNLSELCCCGRIKRLGLENSAERFDANMDNHAHFVCTSCGNVYDIDCPPAHIKCSCGDVQRTEVILYGSCNECVGSFSDKNKKGE</sequence>
<keyword evidence="1" id="KW-0862">Zinc</keyword>
<reference evidence="2" key="2">
    <citation type="journal article" date="2021" name="PeerJ">
        <title>Extensive microbial diversity within the chicken gut microbiome revealed by metagenomics and culture.</title>
        <authorList>
            <person name="Gilroy R."/>
            <person name="Ravi A."/>
            <person name="Getino M."/>
            <person name="Pursley I."/>
            <person name="Horton D.L."/>
            <person name="Alikhan N.F."/>
            <person name="Baker D."/>
            <person name="Gharbi K."/>
            <person name="Hall N."/>
            <person name="Watson M."/>
            <person name="Adriaenssens E.M."/>
            <person name="Foster-Nyarko E."/>
            <person name="Jarju S."/>
            <person name="Secka A."/>
            <person name="Antonio M."/>
            <person name="Oren A."/>
            <person name="Chaudhuri R.R."/>
            <person name="La Ragione R."/>
            <person name="Hildebrand F."/>
            <person name="Pallen M.J."/>
        </authorList>
    </citation>
    <scope>NUCLEOTIDE SEQUENCE</scope>
    <source>
        <strain evidence="2">CHK121-14286</strain>
    </source>
</reference>
<organism evidence="2 3">
    <name type="scientific">Candidatus Fimimonas gallinarum</name>
    <dbReference type="NCBI Taxonomy" id="2840821"/>
    <lineage>
        <taxon>Bacteria</taxon>
        <taxon>Pseudomonadati</taxon>
        <taxon>Myxococcota</taxon>
        <taxon>Myxococcia</taxon>
        <taxon>Myxococcales</taxon>
        <taxon>Cystobacterineae</taxon>
        <taxon>Myxococcaceae</taxon>
        <taxon>Myxococcaceae incertae sedis</taxon>
        <taxon>Candidatus Fimimonas</taxon>
    </lineage>
</organism>
<protein>
    <submittedName>
        <fullName evidence="2">Transcriptional repressor</fullName>
    </submittedName>
</protein>